<evidence type="ECO:0000313" key="3">
    <source>
        <dbReference type="EMBL" id="KAK7709178.1"/>
    </source>
</evidence>
<evidence type="ECO:0000259" key="2">
    <source>
        <dbReference type="PROSITE" id="PS51340"/>
    </source>
</evidence>
<dbReference type="InterPro" id="IPR005303">
    <property type="entry name" value="MOCOS_middle"/>
</dbReference>
<proteinExistence type="predicted"/>
<dbReference type="Proteomes" id="UP001430848">
    <property type="component" value="Unassembled WGS sequence"/>
</dbReference>
<reference evidence="3 4" key="1">
    <citation type="submission" date="2024-02" db="EMBL/GenBank/DDBJ databases">
        <title>De novo assembly and annotation of 12 fungi associated with fruit tree decline syndrome in Ontario, Canada.</title>
        <authorList>
            <person name="Sulman M."/>
            <person name="Ellouze W."/>
            <person name="Ilyukhin E."/>
        </authorList>
    </citation>
    <scope>NUCLEOTIDE SEQUENCE [LARGE SCALE GENOMIC DNA]</scope>
    <source>
        <strain evidence="3 4">M169</strain>
    </source>
</reference>
<feature type="domain" description="MOSC" evidence="2">
    <location>
        <begin position="227"/>
        <end position="387"/>
    </location>
</feature>
<sequence length="416" mass="46291">MDATLSHLVESFKGTQGAALAVALSFGLLLLTVLQYASMPQKSVGTSLPLKIEALYFYPVKGLRGCELKQGKIGPLGFEYDRTFCLQKVHRDPETNEVKRLETMFSGFHLRMVLFSTRLEDSPDGEGRDIVITWTGPEDSGSSHKSAKEIRFPLRPRSDALEKVHVDLYGATTDAYDMGDSISAWFSSYLGFEARLIHLGPNSRPVLGSGAPHSEQAVRKSLPPVAYAIHRFLVPPFLKQKSERISFADMGQYLVVTSESNAEVGRRLRETDPSAGDVQMDITKFRPNVIVSGSPAPFDEEYWAELRFPGGTQMALTGNCLRCQSITVDYETGKPATDVRGQAWKKLSKDRRVDKGCTFMPVFGRYGYSPASNIGREIHVGDEAVLTRRNRDRTIFGEFNAFFRTSTFTTKISTLT</sequence>
<organism evidence="3 4">
    <name type="scientific">Diaporthe eres</name>
    <name type="common">Phomopsis oblonga</name>
    <dbReference type="NCBI Taxonomy" id="83184"/>
    <lineage>
        <taxon>Eukaryota</taxon>
        <taxon>Fungi</taxon>
        <taxon>Dikarya</taxon>
        <taxon>Ascomycota</taxon>
        <taxon>Pezizomycotina</taxon>
        <taxon>Sordariomycetes</taxon>
        <taxon>Sordariomycetidae</taxon>
        <taxon>Diaporthales</taxon>
        <taxon>Diaporthaceae</taxon>
        <taxon>Diaporthe</taxon>
        <taxon>Diaporthe eres species complex</taxon>
    </lineage>
</organism>
<name>A0ABR1NNY4_DIAER</name>
<keyword evidence="1" id="KW-0812">Transmembrane</keyword>
<dbReference type="Pfam" id="PF03476">
    <property type="entry name" value="MOSC_N"/>
    <property type="match status" value="1"/>
</dbReference>
<evidence type="ECO:0000313" key="4">
    <source>
        <dbReference type="Proteomes" id="UP001430848"/>
    </source>
</evidence>
<dbReference type="SUPFAM" id="SSF141673">
    <property type="entry name" value="MOSC N-terminal domain-like"/>
    <property type="match status" value="1"/>
</dbReference>
<dbReference type="InterPro" id="IPR011037">
    <property type="entry name" value="Pyrv_Knase-like_insert_dom_sf"/>
</dbReference>
<evidence type="ECO:0000256" key="1">
    <source>
        <dbReference type="SAM" id="Phobius"/>
    </source>
</evidence>
<comment type="caution">
    <text evidence="3">The sequence shown here is derived from an EMBL/GenBank/DDBJ whole genome shotgun (WGS) entry which is preliminary data.</text>
</comment>
<accession>A0ABR1NNY4</accession>
<feature type="transmembrane region" description="Helical" evidence="1">
    <location>
        <begin position="18"/>
        <end position="37"/>
    </location>
</feature>
<keyword evidence="1" id="KW-0472">Membrane</keyword>
<keyword evidence="1" id="KW-1133">Transmembrane helix</keyword>
<dbReference type="SUPFAM" id="SSF50800">
    <property type="entry name" value="PK beta-barrel domain-like"/>
    <property type="match status" value="1"/>
</dbReference>
<keyword evidence="4" id="KW-1185">Reference proteome</keyword>
<dbReference type="InterPro" id="IPR005302">
    <property type="entry name" value="MoCF_Sase_C"/>
</dbReference>
<gene>
    <name evidence="3" type="ORF">SLS63_013288</name>
</gene>
<protein>
    <recommendedName>
        <fullName evidence="2">MOSC domain-containing protein</fullName>
    </recommendedName>
</protein>
<dbReference type="EMBL" id="JAKNSF020000173">
    <property type="protein sequence ID" value="KAK7709178.1"/>
    <property type="molecule type" value="Genomic_DNA"/>
</dbReference>
<dbReference type="PROSITE" id="PS51340">
    <property type="entry name" value="MOSC"/>
    <property type="match status" value="1"/>
</dbReference>
<dbReference type="Pfam" id="PF03473">
    <property type="entry name" value="MOSC"/>
    <property type="match status" value="1"/>
</dbReference>